<protein>
    <submittedName>
        <fullName evidence="9">Cytochrome P450</fullName>
    </submittedName>
</protein>
<dbReference type="GO" id="GO:0004497">
    <property type="term" value="F:monooxygenase activity"/>
    <property type="evidence" value="ECO:0007669"/>
    <property type="project" value="UniProtKB-KW"/>
</dbReference>
<sequence>MQRARLLPGDARGVQLADRPVEDDERGLDDGALLQQEVHQAPVPQAHGAQAARELPEPSHGSQPLLRQHDGPEDGLDAQERERVPVRDMLVHGHGRDPEPFSQRPHGELPQSLVADERDSGLHHEVPRETWRTPARAPGTGRLGAHALNHTRLGTWRTAGVTLKGVAGFAASQPSRPAQTHGATMSTSTGADFDLTSESFFANPFPTFERLRTQAPVYFFEPYQSFIITRGADIEVVTKNPRFSSQRATEMFAGMGLLGEDAASKEMLANWSRLTFFQDAPRHTLLRQLIMKGFTPAALERFRPRLAALVERALVKGRSQGEMDVVADFAEPIAINAIAELFALPEADRSRFVRWAKDLLKPAGAGVNTDDARNSLRQTSHEMFAYLRDIVEKRRAAPGDDLISQLIAGEDGNPQLAGEAVIQSFQMIGAGFVTSTNQLTNTVLALLKHPEALSALRADRGLVRGAIEESLRHEPAVLSINRLCKEDTELSGTLIPKGRFVYAMVASANRDPSMFPDPDRFDITRTSNRQMTFGVGAHYCPGASLVRLEVEEALRALLEFPRWEFVDRPYNYQGSNFQDRGPSSLHVRFPRS</sequence>
<evidence type="ECO:0000256" key="8">
    <source>
        <dbReference type="SAM" id="MobiDB-lite"/>
    </source>
</evidence>
<keyword evidence="2 7" id="KW-0349">Heme</keyword>
<reference evidence="10" key="1">
    <citation type="submission" date="2018-09" db="EMBL/GenBank/DDBJ databases">
        <authorList>
            <person name="Livingstone P.G."/>
            <person name="Whitworth D.E."/>
        </authorList>
    </citation>
    <scope>NUCLEOTIDE SEQUENCE [LARGE SCALE GENOMIC DNA]</scope>
    <source>
        <strain evidence="10">AB050A</strain>
    </source>
</reference>
<accession>A0A3A8QCU4</accession>
<dbReference type="GO" id="GO:0005506">
    <property type="term" value="F:iron ion binding"/>
    <property type="evidence" value="ECO:0007669"/>
    <property type="project" value="InterPro"/>
</dbReference>
<evidence type="ECO:0000256" key="7">
    <source>
        <dbReference type="RuleBase" id="RU000461"/>
    </source>
</evidence>
<comment type="caution">
    <text evidence="9">The sequence shown here is derived from an EMBL/GenBank/DDBJ whole genome shotgun (WGS) entry which is preliminary data.</text>
</comment>
<feature type="compositionally biased region" description="Basic and acidic residues" evidence="8">
    <location>
        <begin position="67"/>
        <end position="77"/>
    </location>
</feature>
<dbReference type="EMBL" id="RAWK01000082">
    <property type="protein sequence ID" value="RKH66446.1"/>
    <property type="molecule type" value="Genomic_DNA"/>
</dbReference>
<dbReference type="FunFam" id="1.10.630.10:FF:000018">
    <property type="entry name" value="Cytochrome P450 monooxygenase"/>
    <property type="match status" value="1"/>
</dbReference>
<name>A0A3A8QCU4_9BACT</name>
<evidence type="ECO:0000256" key="2">
    <source>
        <dbReference type="ARBA" id="ARBA00022617"/>
    </source>
</evidence>
<dbReference type="CDD" id="cd20625">
    <property type="entry name" value="CYP164-like"/>
    <property type="match status" value="1"/>
</dbReference>
<dbReference type="PANTHER" id="PTHR46696">
    <property type="entry name" value="P450, PUTATIVE (EUROFUNG)-RELATED"/>
    <property type="match status" value="1"/>
</dbReference>
<evidence type="ECO:0000313" key="9">
    <source>
        <dbReference type="EMBL" id="RKH66446.1"/>
    </source>
</evidence>
<dbReference type="Proteomes" id="UP000267003">
    <property type="component" value="Unassembled WGS sequence"/>
</dbReference>
<dbReference type="SUPFAM" id="SSF48264">
    <property type="entry name" value="Cytochrome P450"/>
    <property type="match status" value="1"/>
</dbReference>
<feature type="region of interest" description="Disordered" evidence="8">
    <location>
        <begin position="1"/>
        <end position="77"/>
    </location>
</feature>
<evidence type="ECO:0000256" key="3">
    <source>
        <dbReference type="ARBA" id="ARBA00022723"/>
    </source>
</evidence>
<evidence type="ECO:0000256" key="6">
    <source>
        <dbReference type="ARBA" id="ARBA00023033"/>
    </source>
</evidence>
<dbReference type="PRINTS" id="PR00359">
    <property type="entry name" value="BP450"/>
</dbReference>
<comment type="similarity">
    <text evidence="1 7">Belongs to the cytochrome P450 family.</text>
</comment>
<keyword evidence="6 7" id="KW-0503">Monooxygenase</keyword>
<evidence type="ECO:0000313" key="10">
    <source>
        <dbReference type="Proteomes" id="UP000267003"/>
    </source>
</evidence>
<dbReference type="GO" id="GO:0016705">
    <property type="term" value="F:oxidoreductase activity, acting on paired donors, with incorporation or reduction of molecular oxygen"/>
    <property type="evidence" value="ECO:0007669"/>
    <property type="project" value="InterPro"/>
</dbReference>
<dbReference type="PANTHER" id="PTHR46696:SF1">
    <property type="entry name" value="CYTOCHROME P450 YJIB-RELATED"/>
    <property type="match status" value="1"/>
</dbReference>
<evidence type="ECO:0000256" key="4">
    <source>
        <dbReference type="ARBA" id="ARBA00023002"/>
    </source>
</evidence>
<dbReference type="PROSITE" id="PS00086">
    <property type="entry name" value="CYTOCHROME_P450"/>
    <property type="match status" value="1"/>
</dbReference>
<dbReference type="GO" id="GO:0020037">
    <property type="term" value="F:heme binding"/>
    <property type="evidence" value="ECO:0007669"/>
    <property type="project" value="InterPro"/>
</dbReference>
<dbReference type="Pfam" id="PF00067">
    <property type="entry name" value="p450"/>
    <property type="match status" value="1"/>
</dbReference>
<proteinExistence type="inferred from homology"/>
<keyword evidence="3 7" id="KW-0479">Metal-binding</keyword>
<evidence type="ECO:0000256" key="1">
    <source>
        <dbReference type="ARBA" id="ARBA00010617"/>
    </source>
</evidence>
<dbReference type="AlphaFoldDB" id="A0A3A8QCU4"/>
<dbReference type="InterPro" id="IPR002397">
    <property type="entry name" value="Cyt_P450_B"/>
</dbReference>
<dbReference type="InterPro" id="IPR017972">
    <property type="entry name" value="Cyt_P450_CS"/>
</dbReference>
<keyword evidence="5 7" id="KW-0408">Iron</keyword>
<keyword evidence="10" id="KW-1185">Reference proteome</keyword>
<gene>
    <name evidence="9" type="ORF">D7W81_15395</name>
</gene>
<keyword evidence="4 7" id="KW-0560">Oxidoreductase</keyword>
<evidence type="ECO:0000256" key="5">
    <source>
        <dbReference type="ARBA" id="ARBA00023004"/>
    </source>
</evidence>
<dbReference type="Gene3D" id="1.10.630.10">
    <property type="entry name" value="Cytochrome P450"/>
    <property type="match status" value="1"/>
</dbReference>
<dbReference type="InterPro" id="IPR001128">
    <property type="entry name" value="Cyt_P450"/>
</dbReference>
<dbReference type="InterPro" id="IPR036396">
    <property type="entry name" value="Cyt_P450_sf"/>
</dbReference>
<organism evidence="9 10">
    <name type="scientific">Corallococcus aberystwythensis</name>
    <dbReference type="NCBI Taxonomy" id="2316722"/>
    <lineage>
        <taxon>Bacteria</taxon>
        <taxon>Pseudomonadati</taxon>
        <taxon>Myxococcota</taxon>
        <taxon>Myxococcia</taxon>
        <taxon>Myxococcales</taxon>
        <taxon>Cystobacterineae</taxon>
        <taxon>Myxococcaceae</taxon>
        <taxon>Corallococcus</taxon>
    </lineage>
</organism>